<protein>
    <submittedName>
        <fullName evidence="1">Uncharacterized protein</fullName>
    </submittedName>
</protein>
<dbReference type="RefSeq" id="WP_272094400.1">
    <property type="nucleotide sequence ID" value="NZ_JAQNDK010000001.1"/>
</dbReference>
<sequence length="371" mass="39669">MTWNGRWWLLRALISLPLGGLGGALVAGGCGSAEPPCGEPWNPCLITNEDGTSNGVCAGKCVIQPMDGFYDPRLLWIGDADDPEPACEDLTGFDLQSRTTEQIAPRRSFRFRTLLPGDEPCSKCKCSVPSCSMPEIVAAHSHASCENTPAATLRPFNPPRNWQGECTSPGTVPAEEFSAIWIAPGPDGSCTPSTVGEPSPPKSPAKIAVACSGLVMNTWCPENGEVCMVNQQETNVPPGWRYCMISRYEGPRECYPPAGPGERPRFSDKLTFYDQDLERSCTPCVCVPTRTPRECVARVSAYSDSACSEGALLGTTTVTAGEVDRCLRPEEDGAALGSIRAEWEVNELGLCEPAGGEPYPTTVCCLPEPAG</sequence>
<reference evidence="1 2" key="1">
    <citation type="submission" date="2023-01" db="EMBL/GenBank/DDBJ databases">
        <title>Minimal conservation of predation-associated metabolite biosynthetic gene clusters underscores biosynthetic potential of Myxococcota including descriptions for ten novel species: Archangium lansinium sp. nov., Myxococcus landrumus sp. nov., Nannocystis bai.</title>
        <authorList>
            <person name="Ahearne A."/>
            <person name="Stevens C."/>
            <person name="Dowd S."/>
        </authorList>
    </citation>
    <scope>NUCLEOTIDE SEQUENCE [LARGE SCALE GENOMIC DNA]</scope>
    <source>
        <strain evidence="1 2">WIWO2</strain>
    </source>
</reference>
<evidence type="ECO:0000313" key="1">
    <source>
        <dbReference type="EMBL" id="MDC0677645.1"/>
    </source>
</evidence>
<proteinExistence type="predicted"/>
<gene>
    <name evidence="1" type="ORF">POL72_07805</name>
</gene>
<organism evidence="1 2">
    <name type="scientific">Sorangium atrum</name>
    <dbReference type="NCBI Taxonomy" id="2995308"/>
    <lineage>
        <taxon>Bacteria</taxon>
        <taxon>Pseudomonadati</taxon>
        <taxon>Myxococcota</taxon>
        <taxon>Polyangia</taxon>
        <taxon>Polyangiales</taxon>
        <taxon>Polyangiaceae</taxon>
        <taxon>Sorangium</taxon>
    </lineage>
</organism>
<accession>A0ABT5BU10</accession>
<evidence type="ECO:0000313" key="2">
    <source>
        <dbReference type="Proteomes" id="UP001217485"/>
    </source>
</evidence>
<dbReference type="Proteomes" id="UP001217485">
    <property type="component" value="Unassembled WGS sequence"/>
</dbReference>
<comment type="caution">
    <text evidence="1">The sequence shown here is derived from an EMBL/GenBank/DDBJ whole genome shotgun (WGS) entry which is preliminary data.</text>
</comment>
<dbReference type="PROSITE" id="PS51257">
    <property type="entry name" value="PROKAR_LIPOPROTEIN"/>
    <property type="match status" value="1"/>
</dbReference>
<name>A0ABT5BU10_9BACT</name>
<keyword evidence="2" id="KW-1185">Reference proteome</keyword>
<dbReference type="EMBL" id="JAQNDK010000001">
    <property type="protein sequence ID" value="MDC0677645.1"/>
    <property type="molecule type" value="Genomic_DNA"/>
</dbReference>